<dbReference type="PANTHER" id="PTHR48080">
    <property type="entry name" value="D-GALACTONATE DEHYDRATASE-RELATED"/>
    <property type="match status" value="1"/>
</dbReference>
<dbReference type="InterPro" id="IPR013341">
    <property type="entry name" value="Mandelate_racemase_N_dom"/>
</dbReference>
<dbReference type="SMART" id="SM00922">
    <property type="entry name" value="MR_MLE"/>
    <property type="match status" value="1"/>
</dbReference>
<name>A0A934VSF0_9BACT</name>
<dbReference type="CDD" id="cd03316">
    <property type="entry name" value="MR_like"/>
    <property type="match status" value="1"/>
</dbReference>
<keyword evidence="1" id="KW-0456">Lyase</keyword>
<dbReference type="GO" id="GO:0016829">
    <property type="term" value="F:lyase activity"/>
    <property type="evidence" value="ECO:0007669"/>
    <property type="project" value="UniProtKB-KW"/>
</dbReference>
<dbReference type="Gene3D" id="3.20.20.120">
    <property type="entry name" value="Enolase-like C-terminal domain"/>
    <property type="match status" value="1"/>
</dbReference>
<dbReference type="InterPro" id="IPR029017">
    <property type="entry name" value="Enolase-like_N"/>
</dbReference>
<dbReference type="SUPFAM" id="SSF51604">
    <property type="entry name" value="Enolase C-terminal domain-like"/>
    <property type="match status" value="1"/>
</dbReference>
<reference evidence="3" key="1">
    <citation type="submission" date="2021-01" db="EMBL/GenBank/DDBJ databases">
        <title>Modified the classification status of verrucomicrobia.</title>
        <authorList>
            <person name="Feng X."/>
        </authorList>
    </citation>
    <scope>NUCLEOTIDE SEQUENCE</scope>
    <source>
        <strain evidence="3">KCTC 13126</strain>
    </source>
</reference>
<dbReference type="InterPro" id="IPR018110">
    <property type="entry name" value="Mandel_Rmase/mucon_lact_enz_CS"/>
</dbReference>
<dbReference type="RefSeq" id="WP_200357159.1">
    <property type="nucleotide sequence ID" value="NZ_JAENIL010000038.1"/>
</dbReference>
<dbReference type="InterPro" id="IPR034593">
    <property type="entry name" value="DgoD-like"/>
</dbReference>
<dbReference type="EMBL" id="JAENIL010000038">
    <property type="protein sequence ID" value="MBK1878945.1"/>
    <property type="molecule type" value="Genomic_DNA"/>
</dbReference>
<keyword evidence="4" id="KW-1185">Reference proteome</keyword>
<dbReference type="GO" id="GO:0009063">
    <property type="term" value="P:amino acid catabolic process"/>
    <property type="evidence" value="ECO:0007669"/>
    <property type="project" value="InterPro"/>
</dbReference>
<dbReference type="InterPro" id="IPR029065">
    <property type="entry name" value="Enolase_C-like"/>
</dbReference>
<sequence>MSRVAKIETYTLTLPRDGETLYLGDQKSGESENARGYFVRKGNRTVYPTVDRSILLRLETTDGIVAWGETYGLVAPRATMALIDDFLADFVIGRDPFDAAVIHEDLYNMMRVRGYNGGFYLDALAAIDIALWDAAGKVAGLPVAKLLGGRRHDEVSGYVSGLPGATLEERAGLAKSWQEKGFNRFKFAAPQADEDLGQEMDSLRTTLGKDAKIACDMHWTNSSAEAIAKIKSMEPYGLWFAEAPVDPEDVKGLARVAAGVGCPIGVGEEWRTVYDAQLRIDAQGVDIVQPEMGHTGITQFMRIGQAAQSRNLKILPHATIGSGVFLAASLQASSALENVVGHEFQHTVLKRSSSLVTNGVVCEEGMFRISDTPGIGLEPTEETISKLEK</sequence>
<dbReference type="Gene3D" id="3.30.390.10">
    <property type="entry name" value="Enolase-like, N-terminal domain"/>
    <property type="match status" value="1"/>
</dbReference>
<accession>A0A934VSF0</accession>
<dbReference type="AlphaFoldDB" id="A0A934VSF0"/>
<dbReference type="PROSITE" id="PS00908">
    <property type="entry name" value="MR_MLE_1"/>
    <property type="match status" value="1"/>
</dbReference>
<dbReference type="SUPFAM" id="SSF54826">
    <property type="entry name" value="Enolase N-terminal domain-like"/>
    <property type="match status" value="1"/>
</dbReference>
<proteinExistence type="predicted"/>
<dbReference type="InterPro" id="IPR013342">
    <property type="entry name" value="Mandelate_racemase_C"/>
</dbReference>
<protein>
    <submittedName>
        <fullName evidence="3">Mandelate racemase/muconate lactonizing enzyme family protein</fullName>
    </submittedName>
</protein>
<evidence type="ECO:0000313" key="3">
    <source>
        <dbReference type="EMBL" id="MBK1878945.1"/>
    </source>
</evidence>
<comment type="caution">
    <text evidence="3">The sequence shown here is derived from an EMBL/GenBank/DDBJ whole genome shotgun (WGS) entry which is preliminary data.</text>
</comment>
<dbReference type="Proteomes" id="UP000617628">
    <property type="component" value="Unassembled WGS sequence"/>
</dbReference>
<feature type="domain" description="Mandelate racemase/muconate lactonizing enzyme C-terminal" evidence="2">
    <location>
        <begin position="167"/>
        <end position="263"/>
    </location>
</feature>
<dbReference type="PANTHER" id="PTHR48080:SF2">
    <property type="entry name" value="D-GALACTONATE DEHYDRATASE"/>
    <property type="match status" value="1"/>
</dbReference>
<dbReference type="Pfam" id="PF02746">
    <property type="entry name" value="MR_MLE_N"/>
    <property type="match status" value="1"/>
</dbReference>
<evidence type="ECO:0000313" key="4">
    <source>
        <dbReference type="Proteomes" id="UP000617628"/>
    </source>
</evidence>
<dbReference type="InterPro" id="IPR036849">
    <property type="entry name" value="Enolase-like_C_sf"/>
</dbReference>
<gene>
    <name evidence="3" type="ORF">JIN87_18825</name>
</gene>
<organism evidence="3 4">
    <name type="scientific">Pelagicoccus mobilis</name>
    <dbReference type="NCBI Taxonomy" id="415221"/>
    <lineage>
        <taxon>Bacteria</taxon>
        <taxon>Pseudomonadati</taxon>
        <taxon>Verrucomicrobiota</taxon>
        <taxon>Opitutia</taxon>
        <taxon>Puniceicoccales</taxon>
        <taxon>Pelagicoccaceae</taxon>
        <taxon>Pelagicoccus</taxon>
    </lineage>
</organism>
<dbReference type="SFLD" id="SFLDS00001">
    <property type="entry name" value="Enolase"/>
    <property type="match status" value="1"/>
</dbReference>
<evidence type="ECO:0000256" key="1">
    <source>
        <dbReference type="ARBA" id="ARBA00023239"/>
    </source>
</evidence>
<dbReference type="Pfam" id="PF13378">
    <property type="entry name" value="MR_MLE_C"/>
    <property type="match status" value="1"/>
</dbReference>
<evidence type="ECO:0000259" key="2">
    <source>
        <dbReference type="SMART" id="SM00922"/>
    </source>
</evidence>